<accession>A0A2U9BKS9</accession>
<organism evidence="1 2">
    <name type="scientific">Scophthalmus maximus</name>
    <name type="common">Turbot</name>
    <name type="synonym">Psetta maxima</name>
    <dbReference type="NCBI Taxonomy" id="52904"/>
    <lineage>
        <taxon>Eukaryota</taxon>
        <taxon>Metazoa</taxon>
        <taxon>Chordata</taxon>
        <taxon>Craniata</taxon>
        <taxon>Vertebrata</taxon>
        <taxon>Euteleostomi</taxon>
        <taxon>Actinopterygii</taxon>
        <taxon>Neopterygii</taxon>
        <taxon>Teleostei</taxon>
        <taxon>Neoteleostei</taxon>
        <taxon>Acanthomorphata</taxon>
        <taxon>Carangaria</taxon>
        <taxon>Pleuronectiformes</taxon>
        <taxon>Pleuronectoidei</taxon>
        <taxon>Scophthalmidae</taxon>
        <taxon>Scophthalmus</taxon>
    </lineage>
</organism>
<proteinExistence type="predicted"/>
<dbReference type="EMBL" id="CP026249">
    <property type="protein sequence ID" value="AWP04675.1"/>
    <property type="molecule type" value="Genomic_DNA"/>
</dbReference>
<gene>
    <name evidence="1" type="ORF">SMAX5B_001325</name>
</gene>
<name>A0A2U9BKS9_SCOMX</name>
<dbReference type="Proteomes" id="UP000246464">
    <property type="component" value="Chromosome 7"/>
</dbReference>
<dbReference type="AlphaFoldDB" id="A0A2U9BKS9"/>
<sequence length="86" mass="9642">MNRDPTSWFGPKAVAVEVFMQEIVVWIDGAERRVAEATCYDKKVRQSDRSSRSGSKGFFPCFIFGFVWLAEGRVGERYVAGPGSNC</sequence>
<reference evidence="1 2" key="1">
    <citation type="submission" date="2017-12" db="EMBL/GenBank/DDBJ databases">
        <title>Integrating genomic resources of turbot (Scophthalmus maximus) in depth evaluation of genetic and physical mapping variation across individuals.</title>
        <authorList>
            <person name="Martinez P."/>
        </authorList>
    </citation>
    <scope>NUCLEOTIDE SEQUENCE [LARGE SCALE GENOMIC DNA]</scope>
</reference>
<evidence type="ECO:0000313" key="2">
    <source>
        <dbReference type="Proteomes" id="UP000246464"/>
    </source>
</evidence>
<keyword evidence="2" id="KW-1185">Reference proteome</keyword>
<evidence type="ECO:0000313" key="1">
    <source>
        <dbReference type="EMBL" id="AWP04675.1"/>
    </source>
</evidence>
<protein>
    <submittedName>
        <fullName evidence="1">Uncharacterized protein</fullName>
    </submittedName>
</protein>